<keyword evidence="3" id="KW-1185">Reference proteome</keyword>
<dbReference type="Gene3D" id="3.60.10.10">
    <property type="entry name" value="Endonuclease/exonuclease/phosphatase"/>
    <property type="match status" value="1"/>
</dbReference>
<dbReference type="InterPro" id="IPR036691">
    <property type="entry name" value="Endo/exonu/phosph_ase_sf"/>
</dbReference>
<evidence type="ECO:0000313" key="3">
    <source>
        <dbReference type="Proteomes" id="UP001519343"/>
    </source>
</evidence>
<keyword evidence="2" id="KW-0540">Nuclease</keyword>
<dbReference type="EMBL" id="JAGGKT010000008">
    <property type="protein sequence ID" value="MBP1932919.1"/>
    <property type="molecule type" value="Genomic_DNA"/>
</dbReference>
<reference evidence="2 3" key="1">
    <citation type="submission" date="2021-03" db="EMBL/GenBank/DDBJ databases">
        <title>Genomic Encyclopedia of Type Strains, Phase IV (KMG-IV): sequencing the most valuable type-strain genomes for metagenomic binning, comparative biology and taxonomic classification.</title>
        <authorList>
            <person name="Goeker M."/>
        </authorList>
    </citation>
    <scope>NUCLEOTIDE SEQUENCE [LARGE SCALE GENOMIC DNA]</scope>
    <source>
        <strain evidence="2 3">DSM 24738</strain>
    </source>
</reference>
<dbReference type="Pfam" id="PF03372">
    <property type="entry name" value="Exo_endo_phos"/>
    <property type="match status" value="1"/>
</dbReference>
<dbReference type="Proteomes" id="UP001519343">
    <property type="component" value="Unassembled WGS sequence"/>
</dbReference>
<proteinExistence type="predicted"/>
<dbReference type="GO" id="GO:0016787">
    <property type="term" value="F:hydrolase activity"/>
    <property type="evidence" value="ECO:0007669"/>
    <property type="project" value="UniProtKB-KW"/>
</dbReference>
<dbReference type="InterPro" id="IPR051916">
    <property type="entry name" value="GPI-anchor_lipid_remodeler"/>
</dbReference>
<accession>A0ABS4GRQ5</accession>
<keyword evidence="2" id="KW-0255">Endonuclease</keyword>
<evidence type="ECO:0000313" key="2">
    <source>
        <dbReference type="EMBL" id="MBP1932919.1"/>
    </source>
</evidence>
<dbReference type="InterPro" id="IPR005135">
    <property type="entry name" value="Endo/exonuclease/phosphatase"/>
</dbReference>
<name>A0ABS4GRQ5_9BACL</name>
<dbReference type="SUPFAM" id="SSF56219">
    <property type="entry name" value="DNase I-like"/>
    <property type="match status" value="1"/>
</dbReference>
<dbReference type="GO" id="GO:0004519">
    <property type="term" value="F:endonuclease activity"/>
    <property type="evidence" value="ECO:0007669"/>
    <property type="project" value="UniProtKB-KW"/>
</dbReference>
<sequence length="270" mass="30705">MKKFLAQLVGLLVYLAIPLYISSDQCILNNEYAHGFNSVKNLKVMTYNIRGARTDDGKIELDTIIQEIKKLDPDILALQEVDYHLPRSHFENQVEVIGKQLEMNYLFVPNLNFVIGSYGNAILSKFPIIEYEYYQLPSESESRGLVRAQINTGTQNIDVYATHLGLPYTERVDQVASLNTLIANGPMPKLLLGDFNTKPTEIPIQSLRSVFIDPVRESHFNLTTYKHKNKETQLDYILYTNGFTFESALSDSSTISDHNPLMYSLILSTQ</sequence>
<evidence type="ECO:0000259" key="1">
    <source>
        <dbReference type="Pfam" id="PF03372"/>
    </source>
</evidence>
<dbReference type="RefSeq" id="WP_209810945.1">
    <property type="nucleotide sequence ID" value="NZ_JAGGKT010000008.1"/>
</dbReference>
<gene>
    <name evidence="2" type="ORF">J2Z37_002930</name>
</gene>
<comment type="caution">
    <text evidence="2">The sequence shown here is derived from an EMBL/GenBank/DDBJ whole genome shotgun (WGS) entry which is preliminary data.</text>
</comment>
<protein>
    <submittedName>
        <fullName evidence="2">Endonuclease/exonuclease/phosphatase family metal-dependent hydrolase</fullName>
    </submittedName>
</protein>
<organism evidence="2 3">
    <name type="scientific">Ammoniphilus resinae</name>
    <dbReference type="NCBI Taxonomy" id="861532"/>
    <lineage>
        <taxon>Bacteria</taxon>
        <taxon>Bacillati</taxon>
        <taxon>Bacillota</taxon>
        <taxon>Bacilli</taxon>
        <taxon>Bacillales</taxon>
        <taxon>Paenibacillaceae</taxon>
        <taxon>Aneurinibacillus group</taxon>
        <taxon>Ammoniphilus</taxon>
    </lineage>
</organism>
<dbReference type="PANTHER" id="PTHR14859:SF1">
    <property type="entry name" value="PGAP2-INTERACTING PROTEIN"/>
    <property type="match status" value="1"/>
</dbReference>
<feature type="domain" description="Endonuclease/exonuclease/phosphatase" evidence="1">
    <location>
        <begin position="45"/>
        <end position="258"/>
    </location>
</feature>
<keyword evidence="2" id="KW-0378">Hydrolase</keyword>
<dbReference type="PANTHER" id="PTHR14859">
    <property type="entry name" value="CALCOFLUOR WHITE HYPERSENSITIVE PROTEIN PRECURSOR"/>
    <property type="match status" value="1"/>
</dbReference>